<dbReference type="NCBIfam" id="NF004761">
    <property type="entry name" value="PRK06092.1"/>
    <property type="match status" value="1"/>
</dbReference>
<dbReference type="RefSeq" id="WP_247687214.1">
    <property type="nucleotide sequence ID" value="NZ_JASJUT010000013.1"/>
</dbReference>
<dbReference type="NCBIfam" id="TIGR03461">
    <property type="entry name" value="pabC_Proteo"/>
    <property type="match status" value="1"/>
</dbReference>
<evidence type="ECO:0000256" key="10">
    <source>
        <dbReference type="NCBIfam" id="TIGR03461"/>
    </source>
</evidence>
<dbReference type="InterPro" id="IPR043131">
    <property type="entry name" value="BCAT-like_N"/>
</dbReference>
<organism evidence="11 12">
    <name type="scientific">Pseudoalteromonas obscura</name>
    <dbReference type="NCBI Taxonomy" id="3048491"/>
    <lineage>
        <taxon>Bacteria</taxon>
        <taxon>Pseudomonadati</taxon>
        <taxon>Pseudomonadota</taxon>
        <taxon>Gammaproteobacteria</taxon>
        <taxon>Alteromonadales</taxon>
        <taxon>Pseudoalteromonadaceae</taxon>
        <taxon>Pseudoalteromonas</taxon>
    </lineage>
</organism>
<keyword evidence="4" id="KW-0663">Pyridoxal phosphate</keyword>
<dbReference type="InterPro" id="IPR017824">
    <property type="entry name" value="Aminodeoxychorismate_lyase_IV"/>
</dbReference>
<comment type="catalytic activity">
    <reaction evidence="9">
        <text>4-amino-4-deoxychorismate = 4-aminobenzoate + pyruvate + H(+)</text>
        <dbReference type="Rhea" id="RHEA:16201"/>
        <dbReference type="ChEBI" id="CHEBI:15361"/>
        <dbReference type="ChEBI" id="CHEBI:15378"/>
        <dbReference type="ChEBI" id="CHEBI:17836"/>
        <dbReference type="ChEBI" id="CHEBI:58406"/>
        <dbReference type="EC" id="4.1.3.38"/>
    </reaction>
</comment>
<dbReference type="InterPro" id="IPR050571">
    <property type="entry name" value="Class-IV_PLP-Dep_Aminotrnsfr"/>
</dbReference>
<dbReference type="InterPro" id="IPR001544">
    <property type="entry name" value="Aminotrans_IV"/>
</dbReference>
<gene>
    <name evidence="11" type="primary">pabC</name>
    <name evidence="11" type="ORF">QNM18_23035</name>
</gene>
<dbReference type="InterPro" id="IPR036038">
    <property type="entry name" value="Aminotransferase-like"/>
</dbReference>
<evidence type="ECO:0000256" key="3">
    <source>
        <dbReference type="ARBA" id="ARBA00011738"/>
    </source>
</evidence>
<dbReference type="GO" id="GO:0008696">
    <property type="term" value="F:4-amino-4-deoxychorismate lyase activity"/>
    <property type="evidence" value="ECO:0007669"/>
    <property type="project" value="UniProtKB-EC"/>
</dbReference>
<keyword evidence="12" id="KW-1185">Reference proteome</keyword>
<comment type="cofactor">
    <cofactor evidence="1">
        <name>pyridoxal 5'-phosphate</name>
        <dbReference type="ChEBI" id="CHEBI:597326"/>
    </cofactor>
</comment>
<evidence type="ECO:0000256" key="8">
    <source>
        <dbReference type="ARBA" id="ARBA00035676"/>
    </source>
</evidence>
<dbReference type="PANTHER" id="PTHR42743">
    <property type="entry name" value="AMINO-ACID AMINOTRANSFERASE"/>
    <property type="match status" value="1"/>
</dbReference>
<dbReference type="Gene3D" id="3.30.470.10">
    <property type="match status" value="1"/>
</dbReference>
<comment type="subunit">
    <text evidence="3">Homodimer.</text>
</comment>
<dbReference type="EMBL" id="JASJUT010000013">
    <property type="protein sequence ID" value="MDK2597945.1"/>
    <property type="molecule type" value="Genomic_DNA"/>
</dbReference>
<accession>A0ABT7ES98</accession>
<dbReference type="SUPFAM" id="SSF56752">
    <property type="entry name" value="D-aminoacid aminotransferase-like PLP-dependent enzymes"/>
    <property type="match status" value="1"/>
</dbReference>
<comment type="caution">
    <text evidence="11">The sequence shown here is derived from an EMBL/GenBank/DDBJ whole genome shotgun (WGS) entry which is preliminary data.</text>
</comment>
<evidence type="ECO:0000256" key="9">
    <source>
        <dbReference type="ARBA" id="ARBA00049529"/>
    </source>
</evidence>
<dbReference type="EC" id="4.1.3.38" evidence="8 10"/>
<evidence type="ECO:0000256" key="6">
    <source>
        <dbReference type="ARBA" id="ARBA00023239"/>
    </source>
</evidence>
<dbReference type="InterPro" id="IPR043132">
    <property type="entry name" value="BCAT-like_C"/>
</dbReference>
<evidence type="ECO:0000256" key="1">
    <source>
        <dbReference type="ARBA" id="ARBA00001933"/>
    </source>
</evidence>
<keyword evidence="6 11" id="KW-0456">Lyase</keyword>
<evidence type="ECO:0000256" key="7">
    <source>
        <dbReference type="ARBA" id="ARBA00035633"/>
    </source>
</evidence>
<evidence type="ECO:0000256" key="4">
    <source>
        <dbReference type="ARBA" id="ARBA00022898"/>
    </source>
</evidence>
<evidence type="ECO:0000313" key="11">
    <source>
        <dbReference type="EMBL" id="MDK2597945.1"/>
    </source>
</evidence>
<dbReference type="PANTHER" id="PTHR42743:SF2">
    <property type="entry name" value="AMINODEOXYCHORISMATE LYASE"/>
    <property type="match status" value="1"/>
</dbReference>
<proteinExistence type="inferred from homology"/>
<dbReference type="Proteomes" id="UP001231915">
    <property type="component" value="Unassembled WGS sequence"/>
</dbReference>
<comment type="pathway">
    <text evidence="7">Cofactor biosynthesis; tetrahydrofolate biosynthesis; 4-aminobenzoate from chorismate: step 2/2.</text>
</comment>
<name>A0ABT7ES98_9GAMM</name>
<comment type="similarity">
    <text evidence="2">Belongs to the class-IV pyridoxal-phosphate-dependent aminotransferase family.</text>
</comment>
<reference evidence="11 12" key="1">
    <citation type="submission" date="2023-05" db="EMBL/GenBank/DDBJ databases">
        <title>Pseudoalteromonas ardens sp. nov., Pseudoalteromonas obscura sp. nov., and Pseudoalteromonas umbrosa sp. nov., isolated from the coral Montipora capitata.</title>
        <authorList>
            <person name="Thomas E.M."/>
            <person name="Smith E.M."/>
            <person name="Papke E."/>
            <person name="Shlafstein M.D."/>
            <person name="Oline D.K."/>
            <person name="Videau P."/>
            <person name="Saw J.H."/>
            <person name="Strangman W.K."/>
            <person name="Ushijima B."/>
        </authorList>
    </citation>
    <scope>NUCLEOTIDE SEQUENCE [LARGE SCALE GENOMIC DNA]</scope>
    <source>
        <strain evidence="11 12">P94</strain>
    </source>
</reference>
<dbReference type="Gene3D" id="3.20.10.10">
    <property type="entry name" value="D-amino Acid Aminotransferase, subunit A, domain 2"/>
    <property type="match status" value="1"/>
</dbReference>
<evidence type="ECO:0000313" key="12">
    <source>
        <dbReference type="Proteomes" id="UP001231915"/>
    </source>
</evidence>
<evidence type="ECO:0000256" key="5">
    <source>
        <dbReference type="ARBA" id="ARBA00022909"/>
    </source>
</evidence>
<protein>
    <recommendedName>
        <fullName evidence="8 10">Aminodeoxychorismate lyase</fullName>
        <ecNumber evidence="8 10">4.1.3.38</ecNumber>
    </recommendedName>
</protein>
<dbReference type="Pfam" id="PF01063">
    <property type="entry name" value="Aminotran_4"/>
    <property type="match status" value="1"/>
</dbReference>
<keyword evidence="5" id="KW-0289">Folate biosynthesis</keyword>
<evidence type="ECO:0000256" key="2">
    <source>
        <dbReference type="ARBA" id="ARBA00009320"/>
    </source>
</evidence>
<sequence>MEISYKDRGLNYGDGFFTTIKIESGQPQLWQYHLARLRQCQQVLCFPELDEQAITNACLEAAKGCGLGVIKVLITRGVGGRGYGLPEHPEPKIIITQSDFPAHYFKWQEQGVCLSVSDIKLGHQPLFAGLKTLNRLEQVLIKAQASQQVADDVLVLDIDDNVIECSASNLIIVKNNQLFTPSLKLCGIKGVYLSLLSDHTQIKSKSLCLHDVLEADAVFMCNSLMGLVPVKSLDKQVFNLQTALDLKSKIEATL</sequence>